<gene>
    <name evidence="1" type="ORF">D3H65_02615</name>
</gene>
<evidence type="ECO:0000313" key="1">
    <source>
        <dbReference type="EMBL" id="AXY72926.1"/>
    </source>
</evidence>
<dbReference type="Gene3D" id="2.120.10.70">
    <property type="entry name" value="Fucose-specific lectin"/>
    <property type="match status" value="1"/>
</dbReference>
<reference evidence="1 2" key="1">
    <citation type="submission" date="2018-09" db="EMBL/GenBank/DDBJ databases">
        <title>Genome sequencing of strain 6GH32-13.</title>
        <authorList>
            <person name="Weon H.-Y."/>
            <person name="Heo J."/>
            <person name="Kwon S.-W."/>
        </authorList>
    </citation>
    <scope>NUCLEOTIDE SEQUENCE [LARGE SCALE GENOMIC DNA]</scope>
    <source>
        <strain evidence="1 2">5GH32-13</strain>
    </source>
</reference>
<dbReference type="KEGG" id="pseg:D3H65_02615"/>
<dbReference type="OrthoDB" id="1029638at2"/>
<evidence type="ECO:0000313" key="2">
    <source>
        <dbReference type="Proteomes" id="UP000263900"/>
    </source>
</evidence>
<accession>A0A3B7MIP5</accession>
<proteinExistence type="predicted"/>
<dbReference type="Proteomes" id="UP000263900">
    <property type="component" value="Chromosome"/>
</dbReference>
<keyword evidence="2" id="KW-1185">Reference proteome</keyword>
<sequence length="1800" mass="204174">MNMADAPGSDPFQEIEKRKRWFFECTLRGINMDTFRDVEEKKPGPNIDLTTEDMISMGFAGGRFDQLKNPGKVYLDSQEHVWTREERDQRTVFQGTLIGKVGDWLHFKKPVKTAERIAVLKKLYEDTGFSSVLDSPPALNRFERRNCLRDDLSFAMARLELCLEQPWLIPELYQLPQATIYSSRQWIENAEMFITGIEREWLESTGMSFSTNLRFNKVDTLAYEETFSTIIKESDQKNIAEFIQVSFLTKKEDGCNDKEYEVTIKSPQFDWHKIDQTPIAAHTGYWSKTYDLQEIYLNAANADMGLTLLMRSLYLYGSLPRTMKQEKILSWRNRKQYDPEKAMAFFSLLNRDHELKADPSLIDRLDNVQAKLMTWLHMYSANPYMAHPVYSRVNAEVYKQALLQFKFWIDEPFHAFDNYGDNPHKTEDLIDVGTGIVKGAIETIVTGKGTTPEGINKQREIQKKGEPYAEMEYWSENHYIMFASSEYLAGQLWEQEVFQPAKDFFPEDNEMGKKDGLKRKERGRVRALKWLNNKLMFGWTEFNSSGYYREHLYALLNLVDFALDDEVKRKAIIVTDLLFFDVLRFLHKSSMGACGGRSQFSSKLSGWDNALKDVIEIILGEKGIFGNASGEIACHFATSTYKLPAVLLEIARMPPDFSVDRTRVSIGFDESPKYGISYSKKDDSRFSLDQAYKHKLAKHSPALKTLNDAIAAAHDDGYGQKEEDTLFWWSQSAFFNKEIILHTFDCIKKFKLYKNKAFDSILTPLTSLILPMINRGAFATAGFIAGSIPAFPLGRLTATVTGALLPDLFGMELDETAADELSLFIEGSTRSRANIYTFRNKDVMLSSIQNFRPGQLNFQSNVNQATISTEINVFTTAGFPGFVLSEALGGLGGGLLLGAALPAIAPVSGAVGAYLGASLAGSVKYKNALGDHVDGPGWWTGYWALPMILQHENTAIIAYDFHFMQKRLTDCGSHAWFPKDAFDNHDQQRTSAYDDDNFPLFEISGKRGFWTFGKKIHKKDPLNPDLDEEAYIGVFSNQRPEWQDKDSDFHAAFIKENTEGALGGIRSKIDEILKEIEDKSTSENNVGSMERQLVENIVKGNVNQHPHDQDKEQWSAEVFKAVAPFVRFKCRLKELIDLYIDEINHLRTWANPFPEDYFAGKDWYAENKNIWIIQVGNKKEYGSYEHFKERVSSAKVTVDDLGDLECTYHIPKPDGSTQALSLVYDDKEFKLDGNTIETDFYPRFENAFVRGGLVEWGQREYVIQYNGKTLLHQFNDLANTERTENITFTKEDQEIIKALVIYCRTEDEPMGMNSLAQATVTIGCDILATDEIIAAGEVAKRTAHDAEWIFFDRPGQLATDMTIVIKHPPFDGDDDDPTWKMSFSLLALLGDRQLYPCTIEMPGVHFRDTFRTSFPIPFTVQLNRWQPWKQVTEKFSFVFWQVVRQSPAAGYFNYIDMIGLTSGNQPVQARLGTCTQQNPEWTPIAPGAPYILNSPDSFTGYSTNPGHLLLFAIHDAQLLSLWQLPEETAAGKTWTSMTLTTLPTLIFGIPDTSATPLPVALSPSSRVTVQDSVIKPGAAEVFICAADGEIYSHASWQAGNTDPWRKITTRTIFTPLAGAPFEVSGDFIFVLDGSKRLWAGTIDHSDWNITPDWKLISREGMFISSFTIAREKNIFKVLVNTLQGEIWSAAFLAVENDVTWEQVGGSIGFHVSPNASLAWVVPSPGHLDIFTTGPDGKVYTVFWDAQKEWESGHNWAVVDDYSHHFENKQDKKVVAVSRVSNQVEIYTAGDDGALWKTWWA</sequence>
<dbReference type="SUPFAM" id="SSF89372">
    <property type="entry name" value="Fucose-specific lectin"/>
    <property type="match status" value="1"/>
</dbReference>
<organism evidence="1 2">
    <name type="scientific">Paraflavitalea soli</name>
    <dbReference type="NCBI Taxonomy" id="2315862"/>
    <lineage>
        <taxon>Bacteria</taxon>
        <taxon>Pseudomonadati</taxon>
        <taxon>Bacteroidota</taxon>
        <taxon>Chitinophagia</taxon>
        <taxon>Chitinophagales</taxon>
        <taxon>Chitinophagaceae</taxon>
        <taxon>Paraflavitalea</taxon>
    </lineage>
</organism>
<dbReference type="EMBL" id="CP032157">
    <property type="protein sequence ID" value="AXY72926.1"/>
    <property type="molecule type" value="Genomic_DNA"/>
</dbReference>
<protein>
    <submittedName>
        <fullName evidence="1">Uncharacterized protein</fullName>
    </submittedName>
</protein>
<name>A0A3B7MIP5_9BACT</name>